<evidence type="ECO:0000313" key="5">
    <source>
        <dbReference type="Proteomes" id="UP000186817"/>
    </source>
</evidence>
<feature type="compositionally biased region" description="Basic residues" evidence="2">
    <location>
        <begin position="717"/>
        <end position="733"/>
    </location>
</feature>
<dbReference type="InterPro" id="IPR000477">
    <property type="entry name" value="RT_dom"/>
</dbReference>
<reference evidence="4 5" key="1">
    <citation type="submission" date="2016-02" db="EMBL/GenBank/DDBJ databases">
        <title>Genome analysis of coral dinoflagellate symbionts highlights evolutionary adaptations to a symbiotic lifestyle.</title>
        <authorList>
            <person name="Aranda M."/>
            <person name="Li Y."/>
            <person name="Liew Y.J."/>
            <person name="Baumgarten S."/>
            <person name="Simakov O."/>
            <person name="Wilson M."/>
            <person name="Piel J."/>
            <person name="Ashoor H."/>
            <person name="Bougouffa S."/>
            <person name="Bajic V.B."/>
            <person name="Ryu T."/>
            <person name="Ravasi T."/>
            <person name="Bayer T."/>
            <person name="Micklem G."/>
            <person name="Kim H."/>
            <person name="Bhak J."/>
            <person name="Lajeunesse T.C."/>
            <person name="Voolstra C.R."/>
        </authorList>
    </citation>
    <scope>NUCLEOTIDE SEQUENCE [LARGE SCALE GENOMIC DNA]</scope>
    <source>
        <strain evidence="4 5">CCMP2467</strain>
    </source>
</reference>
<feature type="compositionally biased region" description="Polar residues" evidence="2">
    <location>
        <begin position="887"/>
        <end position="897"/>
    </location>
</feature>
<dbReference type="OrthoDB" id="691633at2759"/>
<feature type="region of interest" description="Disordered" evidence="2">
    <location>
        <begin position="683"/>
        <end position="748"/>
    </location>
</feature>
<feature type="region of interest" description="Disordered" evidence="2">
    <location>
        <begin position="1160"/>
        <end position="1182"/>
    </location>
</feature>
<feature type="compositionally biased region" description="Basic and acidic residues" evidence="2">
    <location>
        <begin position="686"/>
        <end position="697"/>
    </location>
</feature>
<dbReference type="PANTHER" id="PTHR47027:SF20">
    <property type="entry name" value="REVERSE TRANSCRIPTASE-LIKE PROTEIN WITH RNA-DIRECTED DNA POLYMERASE DOMAIN"/>
    <property type="match status" value="1"/>
</dbReference>
<evidence type="ECO:0000256" key="1">
    <source>
        <dbReference type="SAM" id="Coils"/>
    </source>
</evidence>
<feature type="region of interest" description="Disordered" evidence="2">
    <location>
        <begin position="1363"/>
        <end position="1401"/>
    </location>
</feature>
<feature type="region of interest" description="Disordered" evidence="2">
    <location>
        <begin position="1103"/>
        <end position="1122"/>
    </location>
</feature>
<keyword evidence="1" id="KW-0175">Coiled coil</keyword>
<feature type="compositionally biased region" description="Low complexity" evidence="2">
    <location>
        <begin position="459"/>
        <end position="470"/>
    </location>
</feature>
<feature type="compositionally biased region" description="Low complexity" evidence="2">
    <location>
        <begin position="1020"/>
        <end position="1031"/>
    </location>
</feature>
<sequence>MLPRRLDYIFTRHITAGEGRVIPCKDRAASDHDAILMPVSQHKGGGANRATWGPRSLRPPQQIKQLLDIPIPKGEDMHKVVAAISKAITCPGRGTNKFHESSQLKQLRQTAQQSPPGPAAREAWKAVSRRRKQEHRAWSKQQAQQAAQLDWKSLRSLQTNSSHKGWQLYLQDDPRWEQQLHSHMEGIFAKPPPNRGSHRMDELRRQLRRRCKHTDWVPFTMEELLHTSHGWAKNRSTGPDGISHEAARELLQDARWGERLRYLLNDIFYTAHIPEEIDKGITVLLPKVPAPLGWGETRPITLSSTILKWASQLLLARRGKHVRADATLQWARAGRQGVELLATIRRVTQMARDWGVPTWLVKLDIRKAFDSVWQHSMGELVAARVGGVPSDRCPVPANGGEQPWEANLWLSVLETRALNIAVGDVITTVPQTNGIRQGSPDSPDLFGAIVARDLATAIQAAPAQPPDSKGGPPPPKTGGCFLDDTYLWSQNKQHLQATLEGLEAELHEDGLSIHPTKTAILYSQPTGGGTLRIAGEEVECCPHKTVITTLGSPISFGEQTTMIIAEMGRRSRNAFHKHKAILKTKSSLKSRALAHITLVRNAGLYACETWPAHHRVLKAELRASAKQEEGANPQVPGAPNSYNAIAAATGSREIPLNVKPIPGMTMVEHYLWVTTGQIPPSYVTRELLDPDSPHNTEDQGEATSSQAGTSTQQQHGQPRRRGGATRTRQHNRKHEGGGEARTRNKAEKYRIKRWLKAKGLHHTRWGEDWQTAASEKANPTKGTSNHRYPARDRGEEDWKRLLNPWDYPPPSSAQPTGKAANYHQHWHPDQTPEPRGEAKPQQPQQQPHTDTRDKASNYHPHWQPQDAHPGGVHSSQQPKPNPRGEHSSSNNPPTSAGDTVEPLGVSLPIQAAPAFSGETWLMLEPVTQRQWIATVTQTPPAHLQEGGTVAALVGDQFIFTRTRETWMIQYTVLTPDVFVNPAPPVPPQPATAGEDGTSAQDQATAAASSEPPRATTGPLHHASASSSTAAHQPLPDHPGGGRGLYDGRPLRGKPPRGTTMPTPQPAPWYDTVRDGRNIGRPKPTPQPAPTPEAEQVELMQRARPGTGGAASSHEPPPHNRDNDLLRQLQTIHEAAAAIPGGGVLTSMLDVAAQIVLASPTPAAPTTATSSTPERRSRKRPLGDPNAVAEVILYCRTAANSGGSLTAMDRAEDLFFVIGMVERGALQLLEPLPGDVSLSMLQGATQRLPHAVHMLIGARDQALQGHLQWHRPAFWEEIEQLVTPANSLVERRGDAFCEDGLPEVVHPADTIGLSDFKRIVPSLEGEQLTAAFQLLHALEQWRQSQFGGQIAVHDGTQTEEMGLETAATSTQGGEAEAAEPQAESCAAEETPQTGGTAATGRPGMWLGLRGTTESQANQLLGSLETNLYDLVGEPTLPATATLADADTVELPGGPCPFPEGGIRDLGVLRLAVDFILISTSGFRLGQECDRMQPAQPGRRNVATGTSVAGASAEVAMLASTEPWEAQARRVPRRPGSKQEIQLERMLGGGDFDFGEFKSRSRREAQAPLLASSMPRDPVPAVLEAVVKFKQEASACVQKYLAERALPAQEPKEAPGPSAALSSHLERRRPSTRSIPRDEPAGVAAPGSEGVLSGSREDQEAFEPGVEDKVDEVTRHLLQAREKIEAVEREFAQIMGELAAYGRQATLPSQSVRKCQSFPGSGDAGGGGGDASGGASF</sequence>
<evidence type="ECO:0000256" key="2">
    <source>
        <dbReference type="SAM" id="MobiDB-lite"/>
    </source>
</evidence>
<feature type="compositionally biased region" description="Low complexity" evidence="2">
    <location>
        <begin position="997"/>
        <end position="1009"/>
    </location>
</feature>
<gene>
    <name evidence="4" type="ORF">AK812_SmicGene1995</name>
</gene>
<keyword evidence="5" id="KW-1185">Reference proteome</keyword>
<feature type="region of interest" description="Disordered" evidence="2">
    <location>
        <begin position="459"/>
        <end position="478"/>
    </location>
</feature>
<feature type="compositionally biased region" description="Gly residues" evidence="2">
    <location>
        <begin position="1720"/>
        <end position="1735"/>
    </location>
</feature>
<dbReference type="PROSITE" id="PS50878">
    <property type="entry name" value="RT_POL"/>
    <property type="match status" value="1"/>
</dbReference>
<feature type="compositionally biased region" description="Basic and acidic residues" evidence="2">
    <location>
        <begin position="826"/>
        <end position="838"/>
    </location>
</feature>
<dbReference type="EMBL" id="LSRX01000021">
    <property type="protein sequence ID" value="OLQ13979.1"/>
    <property type="molecule type" value="Genomic_DNA"/>
</dbReference>
<feature type="region of interest" description="Disordered" evidence="2">
    <location>
        <begin position="979"/>
        <end position="1094"/>
    </location>
</feature>
<dbReference type="Proteomes" id="UP000186817">
    <property type="component" value="Unassembled WGS sequence"/>
</dbReference>
<evidence type="ECO:0000259" key="3">
    <source>
        <dbReference type="PROSITE" id="PS50878"/>
    </source>
</evidence>
<feature type="compositionally biased region" description="Basic and acidic residues" evidence="2">
    <location>
        <begin position="734"/>
        <end position="748"/>
    </location>
</feature>
<feature type="compositionally biased region" description="Low complexity" evidence="2">
    <location>
        <begin position="702"/>
        <end position="716"/>
    </location>
</feature>
<feature type="compositionally biased region" description="Basic and acidic residues" evidence="2">
    <location>
        <begin position="789"/>
        <end position="800"/>
    </location>
</feature>
<name>A0A1Q9F2U5_SYMMI</name>
<feature type="compositionally biased region" description="Low complexity" evidence="2">
    <location>
        <begin position="1160"/>
        <end position="1171"/>
    </location>
</feature>
<feature type="compositionally biased region" description="Low complexity" evidence="2">
    <location>
        <begin position="1373"/>
        <end position="1388"/>
    </location>
</feature>
<dbReference type="PANTHER" id="PTHR47027">
    <property type="entry name" value="REVERSE TRANSCRIPTASE DOMAIN-CONTAINING PROTEIN"/>
    <property type="match status" value="1"/>
</dbReference>
<comment type="caution">
    <text evidence="4">The sequence shown here is derived from an EMBL/GenBank/DDBJ whole genome shotgun (WGS) entry which is preliminary data.</text>
</comment>
<organism evidence="4 5">
    <name type="scientific">Symbiodinium microadriaticum</name>
    <name type="common">Dinoflagellate</name>
    <name type="synonym">Zooxanthella microadriatica</name>
    <dbReference type="NCBI Taxonomy" id="2951"/>
    <lineage>
        <taxon>Eukaryota</taxon>
        <taxon>Sar</taxon>
        <taxon>Alveolata</taxon>
        <taxon>Dinophyceae</taxon>
        <taxon>Suessiales</taxon>
        <taxon>Symbiodiniaceae</taxon>
        <taxon>Symbiodinium</taxon>
    </lineage>
</organism>
<protein>
    <submittedName>
        <fullName evidence="4">Retrovirus-related Pol polyprotein from type-1 retrotransposable element R2</fullName>
    </submittedName>
</protein>
<feature type="domain" description="Reverse transcriptase" evidence="3">
    <location>
        <begin position="266"/>
        <end position="554"/>
    </location>
</feature>
<accession>A0A1Q9F2U5</accession>
<feature type="region of interest" description="Disordered" evidence="2">
    <location>
        <begin position="766"/>
        <end position="901"/>
    </location>
</feature>
<feature type="coiled-coil region" evidence="1">
    <location>
        <begin position="1668"/>
        <end position="1695"/>
    </location>
</feature>
<dbReference type="Pfam" id="PF00078">
    <property type="entry name" value="RVT_1"/>
    <property type="match status" value="1"/>
</dbReference>
<feature type="region of interest" description="Disordered" evidence="2">
    <location>
        <begin position="1606"/>
        <end position="1666"/>
    </location>
</feature>
<feature type="compositionally biased region" description="Basic and acidic residues" evidence="2">
    <location>
        <begin position="1622"/>
        <end position="1638"/>
    </location>
</feature>
<proteinExistence type="predicted"/>
<feature type="region of interest" description="Disordered" evidence="2">
    <location>
        <begin position="1710"/>
        <end position="1735"/>
    </location>
</feature>
<evidence type="ECO:0000313" key="4">
    <source>
        <dbReference type="EMBL" id="OLQ13979.1"/>
    </source>
</evidence>